<keyword evidence="2" id="KW-1185">Reference proteome</keyword>
<reference evidence="2" key="1">
    <citation type="submission" date="2013-10" db="EMBL/GenBank/DDBJ databases">
        <title>Genome sequencing of Onchocerca volvulus.</title>
        <authorList>
            <person name="Cotton J."/>
            <person name="Tsai J."/>
            <person name="Stanley E."/>
            <person name="Tracey A."/>
            <person name="Holroyd N."/>
            <person name="Lustigman S."/>
            <person name="Berriman M."/>
        </authorList>
    </citation>
    <scope>NUCLEOTIDE SEQUENCE</scope>
</reference>
<dbReference type="AlphaFoldDB" id="A0A8R1Y2F2"/>
<proteinExistence type="predicted"/>
<name>A0A8R1Y2F2_ONCVO</name>
<sequence length="86" mass="9503">MPTGNIQLLGNVPSFRPKSVISTMKNASLLAPSKFRSSLIMVTSSSQHLMHGCECSNLCVFSQPDDNLLHIPVIFEHTSEYRGIEI</sequence>
<dbReference type="EnsemblMetazoa" id="OVOC5175.1">
    <property type="protein sequence ID" value="OVOC5175.1"/>
    <property type="gene ID" value="WBGene00241984"/>
</dbReference>
<evidence type="ECO:0000313" key="1">
    <source>
        <dbReference type="EnsemblMetazoa" id="OVOC5175.1"/>
    </source>
</evidence>
<protein>
    <submittedName>
        <fullName evidence="1">Uncharacterized protein</fullName>
    </submittedName>
</protein>
<reference evidence="1" key="2">
    <citation type="submission" date="2022-06" db="UniProtKB">
        <authorList>
            <consortium name="EnsemblMetazoa"/>
        </authorList>
    </citation>
    <scope>IDENTIFICATION</scope>
</reference>
<dbReference type="Proteomes" id="UP000024404">
    <property type="component" value="Unassembled WGS sequence"/>
</dbReference>
<dbReference type="EMBL" id="CMVM020000149">
    <property type="status" value="NOT_ANNOTATED_CDS"/>
    <property type="molecule type" value="Genomic_DNA"/>
</dbReference>
<organism evidence="1 2">
    <name type="scientific">Onchocerca volvulus</name>
    <dbReference type="NCBI Taxonomy" id="6282"/>
    <lineage>
        <taxon>Eukaryota</taxon>
        <taxon>Metazoa</taxon>
        <taxon>Ecdysozoa</taxon>
        <taxon>Nematoda</taxon>
        <taxon>Chromadorea</taxon>
        <taxon>Rhabditida</taxon>
        <taxon>Spirurina</taxon>
        <taxon>Spiruromorpha</taxon>
        <taxon>Filarioidea</taxon>
        <taxon>Onchocercidae</taxon>
        <taxon>Onchocerca</taxon>
    </lineage>
</organism>
<accession>A0A8R1Y2F2</accession>
<evidence type="ECO:0000313" key="2">
    <source>
        <dbReference type="Proteomes" id="UP000024404"/>
    </source>
</evidence>